<keyword evidence="2" id="KW-1185">Reference proteome</keyword>
<comment type="caution">
    <text evidence="1">The sequence shown here is derived from an EMBL/GenBank/DDBJ whole genome shotgun (WGS) entry which is preliminary data.</text>
</comment>
<protein>
    <submittedName>
        <fullName evidence="1">Uncharacterized protein</fullName>
    </submittedName>
</protein>
<dbReference type="HOGENOM" id="CLU_2140522_0_0_11"/>
<reference evidence="1 2" key="1">
    <citation type="submission" date="2012-07" db="EMBL/GenBank/DDBJ databases">
        <title>The Genome Sequence of Actinomyces turicensis ACS-279-V-COL4.</title>
        <authorList>
            <consortium name="The Broad Institute Genome Sequencing Platform"/>
            <person name="Earl A."/>
            <person name="Ward D."/>
            <person name="Feldgarden M."/>
            <person name="Gevers D."/>
            <person name="Saerens B."/>
            <person name="Vaneechoutte M."/>
            <person name="Walker B."/>
            <person name="Young S.K."/>
            <person name="Zeng Q."/>
            <person name="Gargeya S."/>
            <person name="Fitzgerald M."/>
            <person name="Haas B."/>
            <person name="Abouelleil A."/>
            <person name="Alvarado L."/>
            <person name="Arachchi H.M."/>
            <person name="Berlin A."/>
            <person name="Chapman S.B."/>
            <person name="Goldberg J."/>
            <person name="Griggs A."/>
            <person name="Gujja S."/>
            <person name="Hansen M."/>
            <person name="Howarth C."/>
            <person name="Imamovic A."/>
            <person name="Larimer J."/>
            <person name="McCowen C."/>
            <person name="Montmayeur A."/>
            <person name="Murphy C."/>
            <person name="Neiman D."/>
            <person name="Pearson M."/>
            <person name="Priest M."/>
            <person name="Roberts A."/>
            <person name="Saif S."/>
            <person name="Shea T."/>
            <person name="Sisk P."/>
            <person name="Sykes S."/>
            <person name="Wortman J."/>
            <person name="Nusbaum C."/>
            <person name="Birren B."/>
        </authorList>
    </citation>
    <scope>NUCLEOTIDE SEQUENCE [LARGE SCALE GENOMIC DNA]</scope>
    <source>
        <strain evidence="1 2">ACS-279-V-Col4</strain>
    </source>
</reference>
<dbReference type="RefSeq" id="WP_006681308.1">
    <property type="nucleotide sequence ID" value="NZ_JH815209.1"/>
</dbReference>
<dbReference type="EMBL" id="AGWQ01000006">
    <property type="protein sequence ID" value="EJZ86478.1"/>
    <property type="molecule type" value="Genomic_DNA"/>
</dbReference>
<proteinExistence type="predicted"/>
<evidence type="ECO:0000313" key="2">
    <source>
        <dbReference type="Proteomes" id="UP000003994"/>
    </source>
</evidence>
<dbReference type="AlphaFoldDB" id="K0YSM7"/>
<organism evidence="1 2">
    <name type="scientific">Schaalia turicensis ACS-279-V-Col4</name>
    <dbReference type="NCBI Taxonomy" id="883077"/>
    <lineage>
        <taxon>Bacteria</taxon>
        <taxon>Bacillati</taxon>
        <taxon>Actinomycetota</taxon>
        <taxon>Actinomycetes</taxon>
        <taxon>Actinomycetales</taxon>
        <taxon>Actinomycetaceae</taxon>
        <taxon>Schaalia</taxon>
    </lineage>
</organism>
<gene>
    <name evidence="1" type="ORF">HMPREF9241_01103</name>
</gene>
<dbReference type="PATRIC" id="fig|883077.3.peg.1112"/>
<sequence length="112" mass="12869">MSETTSSYEQQTRLAFTLFDFWKTTRAATILGEKFAADLYSTIDEESTIALHEMLYSLTESQERLPKSLETEYLAWTSPKIREDDEDYAGFHAFQLGKADIEQQKGVDGDIR</sequence>
<dbReference type="Proteomes" id="UP000003994">
    <property type="component" value="Unassembled WGS sequence"/>
</dbReference>
<name>K0YSM7_9ACTO</name>
<dbReference type="STRING" id="883077.HMPREF9241_01103"/>
<evidence type="ECO:0000313" key="1">
    <source>
        <dbReference type="EMBL" id="EJZ86478.1"/>
    </source>
</evidence>
<accession>K0YSM7</accession>